<dbReference type="VEuPathDB" id="FungiDB:PTTG_30933"/>
<reference evidence="3" key="4">
    <citation type="submission" date="2025-05" db="UniProtKB">
        <authorList>
            <consortium name="EnsemblFungi"/>
        </authorList>
    </citation>
    <scope>IDENTIFICATION</scope>
    <source>
        <strain evidence="3">isolate 1-1 / race 1 (BBBD)</strain>
    </source>
</reference>
<dbReference type="EnsemblFungi" id="PTTG_30933-t43_1">
    <property type="protein sequence ID" value="PTTG_30933-t43_1-p1"/>
    <property type="gene ID" value="PTTG_30933"/>
</dbReference>
<gene>
    <name evidence="2" type="ORF">PTTG_30933</name>
</gene>
<proteinExistence type="predicted"/>
<feature type="non-terminal residue" evidence="2">
    <location>
        <position position="174"/>
    </location>
</feature>
<evidence type="ECO:0000313" key="4">
    <source>
        <dbReference type="Proteomes" id="UP000005240"/>
    </source>
</evidence>
<organism evidence="2">
    <name type="scientific">Puccinia triticina (isolate 1-1 / race 1 (BBBD))</name>
    <name type="common">Brown leaf rust fungus</name>
    <dbReference type="NCBI Taxonomy" id="630390"/>
    <lineage>
        <taxon>Eukaryota</taxon>
        <taxon>Fungi</taxon>
        <taxon>Dikarya</taxon>
        <taxon>Basidiomycota</taxon>
        <taxon>Pucciniomycotina</taxon>
        <taxon>Pucciniomycetes</taxon>
        <taxon>Pucciniales</taxon>
        <taxon>Pucciniaceae</taxon>
        <taxon>Puccinia</taxon>
    </lineage>
</organism>
<sequence length="174" mass="19479">MQTLDEVSAWLDESMASTGTAPAPSLQDDANSKDGDKDKGDDDEEADKEFKVNLEYKLYVLKPKPTTCNTRNANRRKANTVEPEDKYSKLVAKPGQLFFHWKPSHTSLAAFKQAVIAVLRAKEPGVVVEPAEEQEQEGKLSWYAIIQHGGQFVEKNKTDLDNSEIFADFLEMAD</sequence>
<feature type="region of interest" description="Disordered" evidence="1">
    <location>
        <begin position="1"/>
        <end position="47"/>
    </location>
</feature>
<dbReference type="Proteomes" id="UP000005240">
    <property type="component" value="Unassembled WGS sequence"/>
</dbReference>
<evidence type="ECO:0000313" key="3">
    <source>
        <dbReference type="EnsemblFungi" id="PTTG_30933-t43_1-p1"/>
    </source>
</evidence>
<dbReference type="AlphaFoldDB" id="A0A180FXJ7"/>
<evidence type="ECO:0000256" key="1">
    <source>
        <dbReference type="SAM" id="MobiDB-lite"/>
    </source>
</evidence>
<name>A0A180FXJ7_PUCT1</name>
<reference evidence="3 4" key="3">
    <citation type="journal article" date="2017" name="G3 (Bethesda)">
        <title>Comparative analysis highlights variable genome content of wheat rusts and divergence of the mating loci.</title>
        <authorList>
            <person name="Cuomo C.A."/>
            <person name="Bakkeren G."/>
            <person name="Khalil H.B."/>
            <person name="Panwar V."/>
            <person name="Joly D."/>
            <person name="Linning R."/>
            <person name="Sakthikumar S."/>
            <person name="Song X."/>
            <person name="Adiconis X."/>
            <person name="Fan L."/>
            <person name="Goldberg J.M."/>
            <person name="Levin J.Z."/>
            <person name="Young S."/>
            <person name="Zeng Q."/>
            <person name="Anikster Y."/>
            <person name="Bruce M."/>
            <person name="Wang M."/>
            <person name="Yin C."/>
            <person name="McCallum B."/>
            <person name="Szabo L.J."/>
            <person name="Hulbert S."/>
            <person name="Chen X."/>
            <person name="Fellers J.P."/>
        </authorList>
    </citation>
    <scope>NUCLEOTIDE SEQUENCE</scope>
    <source>
        <strain evidence="4">Isolate 1-1 / race 1 (BBBD)</strain>
        <strain evidence="3">isolate 1-1 / race 1 (BBBD)</strain>
    </source>
</reference>
<reference evidence="2" key="1">
    <citation type="submission" date="2009-11" db="EMBL/GenBank/DDBJ databases">
        <authorList>
            <consortium name="The Broad Institute Genome Sequencing Platform"/>
            <person name="Ward D."/>
            <person name="Feldgarden M."/>
            <person name="Earl A."/>
            <person name="Young S.K."/>
            <person name="Zeng Q."/>
            <person name="Koehrsen M."/>
            <person name="Alvarado L."/>
            <person name="Berlin A."/>
            <person name="Bochicchio J."/>
            <person name="Borenstein D."/>
            <person name="Chapman S.B."/>
            <person name="Chen Z."/>
            <person name="Engels R."/>
            <person name="Freedman E."/>
            <person name="Gellesch M."/>
            <person name="Goldberg J."/>
            <person name="Griggs A."/>
            <person name="Gujja S."/>
            <person name="Heilman E."/>
            <person name="Heiman D."/>
            <person name="Hepburn T."/>
            <person name="Howarth C."/>
            <person name="Jen D."/>
            <person name="Larson L."/>
            <person name="Lewis B."/>
            <person name="Mehta T."/>
            <person name="Park D."/>
            <person name="Pearson M."/>
            <person name="Roberts A."/>
            <person name="Saif S."/>
            <person name="Shea T."/>
            <person name="Shenoy N."/>
            <person name="Sisk P."/>
            <person name="Stolte C."/>
            <person name="Sykes S."/>
            <person name="Thomson T."/>
            <person name="Walk T."/>
            <person name="White J."/>
            <person name="Yandava C."/>
            <person name="Izard J."/>
            <person name="Baranova O.V."/>
            <person name="Blanton J.M."/>
            <person name="Tanner A.C."/>
            <person name="Dewhirst F.E."/>
            <person name="Haas B."/>
            <person name="Nusbaum C."/>
            <person name="Birren B."/>
        </authorList>
    </citation>
    <scope>NUCLEOTIDE SEQUENCE [LARGE SCALE GENOMIC DNA]</scope>
    <source>
        <strain evidence="2">1-1 BBBD Race 1</strain>
    </source>
</reference>
<accession>A0A180FXJ7</accession>
<keyword evidence="4" id="KW-1185">Reference proteome</keyword>
<feature type="compositionally biased region" description="Basic and acidic residues" evidence="1">
    <location>
        <begin position="30"/>
        <end position="40"/>
    </location>
</feature>
<evidence type="ECO:0000313" key="2">
    <source>
        <dbReference type="EMBL" id="OAV84938.1"/>
    </source>
</evidence>
<reference evidence="2" key="2">
    <citation type="submission" date="2016-05" db="EMBL/GenBank/DDBJ databases">
        <title>Comparative analysis highlights variable genome content of wheat rusts and divergence of the mating loci.</title>
        <authorList>
            <person name="Cuomo C.A."/>
            <person name="Bakkeren G."/>
            <person name="Szabo L."/>
            <person name="Khalil H."/>
            <person name="Joly D."/>
            <person name="Goldberg J."/>
            <person name="Young S."/>
            <person name="Zeng Q."/>
            <person name="Fellers J."/>
        </authorList>
    </citation>
    <scope>NUCLEOTIDE SEQUENCE [LARGE SCALE GENOMIC DNA]</scope>
    <source>
        <strain evidence="2">1-1 BBBD Race 1</strain>
    </source>
</reference>
<protein>
    <submittedName>
        <fullName evidence="2 3">Uncharacterized protein</fullName>
    </submittedName>
</protein>
<dbReference type="EMBL" id="ADAS02009311">
    <property type="protein sequence ID" value="OAV84938.1"/>
    <property type="molecule type" value="Genomic_DNA"/>
</dbReference>